<sequence length="51" mass="5921">MSHVLSINDIRTAIRELRVREEEARKDGRDADANEIAERIRGYQEELAARP</sequence>
<reference evidence="1" key="1">
    <citation type="journal article" date="2014" name="Int. J. Syst. Evol. Microbiol.">
        <title>Complete genome sequence of Corynebacterium casei LMG S-19264T (=DSM 44701T), isolated from a smear-ripened cheese.</title>
        <authorList>
            <consortium name="US DOE Joint Genome Institute (JGI-PGF)"/>
            <person name="Walter F."/>
            <person name="Albersmeier A."/>
            <person name="Kalinowski J."/>
            <person name="Ruckert C."/>
        </authorList>
    </citation>
    <scope>NUCLEOTIDE SEQUENCE</scope>
    <source>
        <strain evidence="1">CGMCC 1.15478</strain>
    </source>
</reference>
<evidence type="ECO:0000313" key="1">
    <source>
        <dbReference type="EMBL" id="GGC69117.1"/>
    </source>
</evidence>
<dbReference type="AlphaFoldDB" id="A0A916UE86"/>
<dbReference type="Proteomes" id="UP000641514">
    <property type="component" value="Unassembled WGS sequence"/>
</dbReference>
<organism evidence="1 2">
    <name type="scientific">Hoyosella rhizosphaerae</name>
    <dbReference type="NCBI Taxonomy" id="1755582"/>
    <lineage>
        <taxon>Bacteria</taxon>
        <taxon>Bacillati</taxon>
        <taxon>Actinomycetota</taxon>
        <taxon>Actinomycetes</taxon>
        <taxon>Mycobacteriales</taxon>
        <taxon>Hoyosellaceae</taxon>
        <taxon>Hoyosella</taxon>
    </lineage>
</organism>
<name>A0A916UE86_9ACTN</name>
<gene>
    <name evidence="1" type="ORF">GCM10011410_22410</name>
</gene>
<dbReference type="EMBL" id="BMJH01000002">
    <property type="protein sequence ID" value="GGC69117.1"/>
    <property type="molecule type" value="Genomic_DNA"/>
</dbReference>
<keyword evidence="2" id="KW-1185">Reference proteome</keyword>
<reference evidence="1" key="2">
    <citation type="submission" date="2020-09" db="EMBL/GenBank/DDBJ databases">
        <authorList>
            <person name="Sun Q."/>
            <person name="Zhou Y."/>
        </authorList>
    </citation>
    <scope>NUCLEOTIDE SEQUENCE</scope>
    <source>
        <strain evidence="1">CGMCC 1.15478</strain>
    </source>
</reference>
<proteinExistence type="predicted"/>
<comment type="caution">
    <text evidence="1">The sequence shown here is derived from an EMBL/GenBank/DDBJ whole genome shotgun (WGS) entry which is preliminary data.</text>
</comment>
<dbReference type="RefSeq" id="WP_188674535.1">
    <property type="nucleotide sequence ID" value="NZ_BMJH01000002.1"/>
</dbReference>
<evidence type="ECO:0000313" key="2">
    <source>
        <dbReference type="Proteomes" id="UP000641514"/>
    </source>
</evidence>
<protein>
    <submittedName>
        <fullName evidence="1">Uncharacterized protein</fullName>
    </submittedName>
</protein>
<accession>A0A916UE86</accession>